<dbReference type="EMBL" id="FNBN01000004">
    <property type="protein sequence ID" value="SDG37905.1"/>
    <property type="molecule type" value="Genomic_DNA"/>
</dbReference>
<accession>A0A1G7TRI1</accession>
<dbReference type="Proteomes" id="UP000199045">
    <property type="component" value="Unassembled WGS sequence"/>
</dbReference>
<dbReference type="STRING" id="104663.SAMN04488121_10458"/>
<dbReference type="PANTHER" id="PTHR37816:SF2">
    <property type="entry name" value="DNA TOPOLOGY MODULATION PROTEIN FLAR-RELATED PROTEIN"/>
    <property type="match status" value="1"/>
</dbReference>
<dbReference type="InterPro" id="IPR027417">
    <property type="entry name" value="P-loop_NTPase"/>
</dbReference>
<dbReference type="PANTHER" id="PTHR37816">
    <property type="entry name" value="YALI0E33011P"/>
    <property type="match status" value="1"/>
</dbReference>
<name>A0A1G7TRI1_CHIFI</name>
<keyword evidence="1" id="KW-0808">Transferase</keyword>
<sequence>MKIHIVGASCSGVTSLGEYLSATLNVPYFDTDEFYWEKSDPPFTIRRDPAARNNMILQEFSQHKSWILGGSVIKWELDIAFDLIVFLWLPQDIRIARLKARELEKYGDIIYTDAERNKQFNEFIDWASGYDDNTARGRTLAAHQQWLAASPFPVMELKGDLSIPERAAKVMEKLHAIQQEMSLK</sequence>
<evidence type="ECO:0000313" key="2">
    <source>
        <dbReference type="Proteomes" id="UP000199045"/>
    </source>
</evidence>
<dbReference type="InterPro" id="IPR052922">
    <property type="entry name" value="Cytidylate_Kinase-2"/>
</dbReference>
<dbReference type="Gene3D" id="3.40.50.300">
    <property type="entry name" value="P-loop containing nucleotide triphosphate hydrolases"/>
    <property type="match status" value="1"/>
</dbReference>
<reference evidence="1 2" key="1">
    <citation type="submission" date="2016-10" db="EMBL/GenBank/DDBJ databases">
        <authorList>
            <person name="de Groot N.N."/>
        </authorList>
    </citation>
    <scope>NUCLEOTIDE SEQUENCE [LARGE SCALE GENOMIC DNA]</scope>
    <source>
        <strain evidence="1 2">DSM 527</strain>
    </source>
</reference>
<dbReference type="AlphaFoldDB" id="A0A1G7TRI1"/>
<protein>
    <submittedName>
        <fullName evidence="1">Adenylate kinase</fullName>
    </submittedName>
</protein>
<evidence type="ECO:0000313" key="1">
    <source>
        <dbReference type="EMBL" id="SDG37905.1"/>
    </source>
</evidence>
<dbReference type="SUPFAM" id="SSF52540">
    <property type="entry name" value="P-loop containing nucleoside triphosphate hydrolases"/>
    <property type="match status" value="1"/>
</dbReference>
<organism evidence="1 2">
    <name type="scientific">Chitinophaga filiformis</name>
    <name type="common">Myxococcus filiformis</name>
    <name type="synonym">Flexibacter filiformis</name>
    <dbReference type="NCBI Taxonomy" id="104663"/>
    <lineage>
        <taxon>Bacteria</taxon>
        <taxon>Pseudomonadati</taxon>
        <taxon>Bacteroidota</taxon>
        <taxon>Chitinophagia</taxon>
        <taxon>Chitinophagales</taxon>
        <taxon>Chitinophagaceae</taxon>
        <taxon>Chitinophaga</taxon>
    </lineage>
</organism>
<gene>
    <name evidence="1" type="ORF">SAMN04488121_10458</name>
</gene>
<dbReference type="OrthoDB" id="9813917at2"/>
<dbReference type="NCBIfam" id="NF004861">
    <property type="entry name" value="PRK06217.1"/>
    <property type="match status" value="1"/>
</dbReference>
<proteinExistence type="predicted"/>
<keyword evidence="1" id="KW-0418">Kinase</keyword>
<dbReference type="RefSeq" id="WP_089834251.1">
    <property type="nucleotide sequence ID" value="NZ_FNBN01000004.1"/>
</dbReference>
<dbReference type="GO" id="GO:0016301">
    <property type="term" value="F:kinase activity"/>
    <property type="evidence" value="ECO:0007669"/>
    <property type="project" value="UniProtKB-KW"/>
</dbReference>